<protein>
    <recommendedName>
        <fullName evidence="7">Galactose-1-phosphate uridylyltransferase</fullName>
        <ecNumber evidence="7">2.7.7.12</ecNumber>
    </recommendedName>
</protein>
<dbReference type="NCBIfam" id="TIGR00209">
    <property type="entry name" value="galT_1"/>
    <property type="match status" value="1"/>
</dbReference>
<proteinExistence type="inferred from homology"/>
<dbReference type="Proteomes" id="UP000593892">
    <property type="component" value="Chromosome"/>
</dbReference>
<evidence type="ECO:0000256" key="3">
    <source>
        <dbReference type="ARBA" id="ARBA00022695"/>
    </source>
</evidence>
<evidence type="ECO:0000256" key="9">
    <source>
        <dbReference type="PIRSR" id="PIRSR000808-3"/>
    </source>
</evidence>
<evidence type="ECO:0000256" key="8">
    <source>
        <dbReference type="PIRSR" id="PIRSR000808-1"/>
    </source>
</evidence>
<dbReference type="GO" id="GO:0008270">
    <property type="term" value="F:zinc ion binding"/>
    <property type="evidence" value="ECO:0007669"/>
    <property type="project" value="InterPro"/>
</dbReference>
<feature type="binding site" evidence="9">
    <location>
        <position position="112"/>
    </location>
    <ligand>
        <name>Zn(2+)</name>
        <dbReference type="ChEBI" id="CHEBI:29105"/>
    </ligand>
</feature>
<evidence type="ECO:0000256" key="2">
    <source>
        <dbReference type="ARBA" id="ARBA00022679"/>
    </source>
</evidence>
<dbReference type="EMBL" id="CP063849">
    <property type="protein sequence ID" value="QOY87463.1"/>
    <property type="molecule type" value="Genomic_DNA"/>
</dbReference>
<dbReference type="PANTHER" id="PTHR42763">
    <property type="entry name" value="ADP-GLUCOSE PHOSPHORYLASE"/>
    <property type="match status" value="1"/>
</dbReference>
<dbReference type="InterPro" id="IPR053177">
    <property type="entry name" value="ADP-glucose_phosphorylase"/>
</dbReference>
<evidence type="ECO:0000313" key="12">
    <source>
        <dbReference type="EMBL" id="QOY87463.1"/>
    </source>
</evidence>
<feature type="binding site" evidence="9">
    <location>
        <position position="43"/>
    </location>
    <ligand>
        <name>Zn(2+)</name>
        <dbReference type="ChEBI" id="CHEBI:29105"/>
    </ligand>
</feature>
<evidence type="ECO:0000313" key="13">
    <source>
        <dbReference type="Proteomes" id="UP000593892"/>
    </source>
</evidence>
<keyword evidence="2 12" id="KW-0808">Transferase</keyword>
<dbReference type="InterPro" id="IPR005849">
    <property type="entry name" value="GalP_Utransf_N"/>
</dbReference>
<dbReference type="AlphaFoldDB" id="A0A7S7NPM1"/>
<feature type="binding site" evidence="9">
    <location>
        <position position="40"/>
    </location>
    <ligand>
        <name>Zn(2+)</name>
        <dbReference type="ChEBI" id="CHEBI:29105"/>
    </ligand>
</feature>
<dbReference type="Pfam" id="PF01087">
    <property type="entry name" value="GalP_UDP_transf"/>
    <property type="match status" value="1"/>
</dbReference>
<dbReference type="PANTHER" id="PTHR42763:SF1">
    <property type="entry name" value="UDP-GLUCOSE--HEXOSE-1-PHOSPHATE URIDYLYLTRANSFERASE"/>
    <property type="match status" value="1"/>
</dbReference>
<dbReference type="EC" id="2.7.7.12" evidence="7"/>
<keyword evidence="5 9" id="KW-0862">Zinc</keyword>
<keyword evidence="6" id="KW-0119">Carbohydrate metabolism</keyword>
<feature type="domain" description="Galactose-1-phosphate uridyl transferase N-terminal" evidence="10">
    <location>
        <begin position="4"/>
        <end position="175"/>
    </location>
</feature>
<dbReference type="InterPro" id="IPR005850">
    <property type="entry name" value="GalP_Utransf_C"/>
</dbReference>
<sequence length="333" mass="38145">MPDLRKDPITGRWVIIATDRARRPTDFTRERVVPQGGRHCPFCPGHEKNTPPEIMAYRGSGGPNEPGWSLRVVPNKFPALRVEGDLDKQGQGLYDRMNGVGAHEVIIESPDHMTSLAEMPEKQVADLFFAFRDRIVDLQKDPRLRYVMAFKNHGAAAGASLEHPHSQLIALPVVPNRVQEELDGSLRYFQFRERCIFCDIMQQELQTQERIVFETDHFLVLAPYAARFPFELWIVPRKHNSRYATTEAPVIHNLGWVMRTVLRKLDKALEQPPYNAIIHTAPLQVGPLEHYHWHVEIIPKLTKLAGFEWGTGFYINPTPPEEAARFLRDIGLP</sequence>
<keyword evidence="4 9" id="KW-0479">Metal-binding</keyword>
<feature type="binding site" evidence="9">
    <location>
        <position position="163"/>
    </location>
    <ligand>
        <name>Zn(2+)</name>
        <dbReference type="ChEBI" id="CHEBI:29105"/>
    </ligand>
</feature>
<dbReference type="SUPFAM" id="SSF54197">
    <property type="entry name" value="HIT-like"/>
    <property type="match status" value="2"/>
</dbReference>
<evidence type="ECO:0000259" key="10">
    <source>
        <dbReference type="Pfam" id="PF01087"/>
    </source>
</evidence>
<dbReference type="Pfam" id="PF02744">
    <property type="entry name" value="GalP_UDP_tr_C"/>
    <property type="match status" value="1"/>
</dbReference>
<feature type="domain" description="Galactose-1-phosphate uridyl transferase C-terminal" evidence="11">
    <location>
        <begin position="187"/>
        <end position="303"/>
    </location>
</feature>
<dbReference type="GO" id="GO:0008108">
    <property type="term" value="F:UDP-glucose:hexose-1-phosphate uridylyltransferase activity"/>
    <property type="evidence" value="ECO:0007669"/>
    <property type="project" value="UniProtKB-UniRule"/>
</dbReference>
<comment type="similarity">
    <text evidence="1">Belongs to the galactose-1-phosphate uridylyltransferase type 1 family.</text>
</comment>
<dbReference type="Gene3D" id="3.30.428.10">
    <property type="entry name" value="HIT-like"/>
    <property type="match status" value="2"/>
</dbReference>
<dbReference type="RefSeq" id="WP_194449132.1">
    <property type="nucleotide sequence ID" value="NZ_CP063849.1"/>
</dbReference>
<accession>A0A7S7NPM1</accession>
<feature type="active site" description="Tele-UMP-histidine intermediate" evidence="8">
    <location>
        <position position="165"/>
    </location>
</feature>
<evidence type="ECO:0000256" key="7">
    <source>
        <dbReference type="NCBIfam" id="TIGR00209"/>
    </source>
</evidence>
<dbReference type="UniPathway" id="UPA00214"/>
<dbReference type="KEGG" id="pfer:IRI77_32690"/>
<keyword evidence="13" id="KW-1185">Reference proteome</keyword>
<name>A0A7S7NPM1_PALFE</name>
<reference evidence="12 13" key="1">
    <citation type="submission" date="2020-10" db="EMBL/GenBank/DDBJ databases">
        <title>Complete genome sequence of Paludibaculum fermentans P105T, a facultatively anaerobic acidobacterium capable of dissimilatory Fe(III) reduction.</title>
        <authorList>
            <person name="Dedysh S.N."/>
            <person name="Beletsky A.V."/>
            <person name="Kulichevskaya I.S."/>
            <person name="Mardanov A.V."/>
            <person name="Ravin N.V."/>
        </authorList>
    </citation>
    <scope>NUCLEOTIDE SEQUENCE [LARGE SCALE GENOMIC DNA]</scope>
    <source>
        <strain evidence="12 13">P105</strain>
    </source>
</reference>
<dbReference type="GO" id="GO:0006012">
    <property type="term" value="P:galactose metabolic process"/>
    <property type="evidence" value="ECO:0007669"/>
    <property type="project" value="UniProtKB-UniRule"/>
</dbReference>
<gene>
    <name evidence="12" type="primary">galT</name>
    <name evidence="12" type="ORF">IRI77_32690</name>
</gene>
<evidence type="ECO:0000256" key="5">
    <source>
        <dbReference type="ARBA" id="ARBA00022833"/>
    </source>
</evidence>
<dbReference type="InterPro" id="IPR001937">
    <property type="entry name" value="GalP_UDPtransf1"/>
</dbReference>
<dbReference type="InterPro" id="IPR036265">
    <property type="entry name" value="HIT-like_sf"/>
</dbReference>
<organism evidence="12 13">
    <name type="scientific">Paludibaculum fermentans</name>
    <dbReference type="NCBI Taxonomy" id="1473598"/>
    <lineage>
        <taxon>Bacteria</taxon>
        <taxon>Pseudomonadati</taxon>
        <taxon>Acidobacteriota</taxon>
        <taxon>Terriglobia</taxon>
        <taxon>Bryobacterales</taxon>
        <taxon>Bryobacteraceae</taxon>
        <taxon>Paludibaculum</taxon>
    </lineage>
</organism>
<evidence type="ECO:0000259" key="11">
    <source>
        <dbReference type="Pfam" id="PF02744"/>
    </source>
</evidence>
<evidence type="ECO:0000256" key="6">
    <source>
        <dbReference type="ARBA" id="ARBA00023277"/>
    </source>
</evidence>
<comment type="cofactor">
    <cofactor evidence="9">
        <name>Zn(2+)</name>
        <dbReference type="ChEBI" id="CHEBI:29105"/>
    </cofactor>
    <text evidence="9">Binds 1 zinc ion per subunit.</text>
</comment>
<evidence type="ECO:0000256" key="4">
    <source>
        <dbReference type="ARBA" id="ARBA00022723"/>
    </source>
</evidence>
<keyword evidence="3 12" id="KW-0548">Nucleotidyltransferase</keyword>
<evidence type="ECO:0000256" key="1">
    <source>
        <dbReference type="ARBA" id="ARBA00010951"/>
    </source>
</evidence>
<dbReference type="PIRSF" id="PIRSF000808">
    <property type="entry name" value="GalT"/>
    <property type="match status" value="1"/>
</dbReference>